<protein>
    <submittedName>
        <fullName evidence="2">Glyoxalase</fullName>
    </submittedName>
</protein>
<dbReference type="Gene3D" id="3.10.180.10">
    <property type="entry name" value="2,3-Dihydroxybiphenyl 1,2-Dioxygenase, domain 1"/>
    <property type="match status" value="1"/>
</dbReference>
<dbReference type="PANTHER" id="PTHR35908:SF1">
    <property type="entry name" value="CONSERVED PROTEIN"/>
    <property type="match status" value="1"/>
</dbReference>
<proteinExistence type="predicted"/>
<dbReference type="EMBL" id="BOMV01000104">
    <property type="protein sequence ID" value="GIF01461.1"/>
    <property type="molecule type" value="Genomic_DNA"/>
</dbReference>
<comment type="caution">
    <text evidence="2">The sequence shown here is derived from an EMBL/GenBank/DDBJ whole genome shotgun (WGS) entry which is preliminary data.</text>
</comment>
<gene>
    <name evidence="2" type="ORF">Ari01nite_89250</name>
</gene>
<dbReference type="PANTHER" id="PTHR35908">
    <property type="entry name" value="HYPOTHETICAL FUSION PROTEIN"/>
    <property type="match status" value="1"/>
</dbReference>
<dbReference type="Proteomes" id="UP000636960">
    <property type="component" value="Unassembled WGS sequence"/>
</dbReference>
<dbReference type="AlphaFoldDB" id="A0A919K5X1"/>
<evidence type="ECO:0000313" key="2">
    <source>
        <dbReference type="EMBL" id="GIF01461.1"/>
    </source>
</evidence>
<reference evidence="2" key="1">
    <citation type="submission" date="2021-01" db="EMBL/GenBank/DDBJ databases">
        <title>Whole genome shotgun sequence of Actinoplanes rishiriensis NBRC 108556.</title>
        <authorList>
            <person name="Komaki H."/>
            <person name="Tamura T."/>
        </authorList>
    </citation>
    <scope>NUCLEOTIDE SEQUENCE</scope>
    <source>
        <strain evidence="2">NBRC 108556</strain>
    </source>
</reference>
<evidence type="ECO:0000313" key="3">
    <source>
        <dbReference type="Proteomes" id="UP000636960"/>
    </source>
</evidence>
<keyword evidence="3" id="KW-1185">Reference proteome</keyword>
<dbReference type="Pfam" id="PF18029">
    <property type="entry name" value="Glyoxalase_6"/>
    <property type="match status" value="1"/>
</dbReference>
<dbReference type="PROSITE" id="PS51819">
    <property type="entry name" value="VOC"/>
    <property type="match status" value="1"/>
</dbReference>
<dbReference type="CDD" id="cd06587">
    <property type="entry name" value="VOC"/>
    <property type="match status" value="1"/>
</dbReference>
<dbReference type="InterPro" id="IPR041581">
    <property type="entry name" value="Glyoxalase_6"/>
</dbReference>
<evidence type="ECO:0000259" key="1">
    <source>
        <dbReference type="PROSITE" id="PS51819"/>
    </source>
</evidence>
<accession>A0A919K5X1</accession>
<dbReference type="InterPro" id="IPR037523">
    <property type="entry name" value="VOC_core"/>
</dbReference>
<sequence length="117" mass="13049">MKYVDFDCTDPYRQARFWAAVLGEPQHPDDRPGDDECEVVVAGGGPSLLFQRVPEGKAAKNRLHLDLQPTDRDRDEELDRLLVLGATVVDDRRDAGGWVVLADPEGNEFCLESRTPA</sequence>
<dbReference type="SUPFAM" id="SSF54593">
    <property type="entry name" value="Glyoxalase/Bleomycin resistance protein/Dihydroxybiphenyl dioxygenase"/>
    <property type="match status" value="1"/>
</dbReference>
<organism evidence="2 3">
    <name type="scientific">Paractinoplanes rishiriensis</name>
    <dbReference type="NCBI Taxonomy" id="1050105"/>
    <lineage>
        <taxon>Bacteria</taxon>
        <taxon>Bacillati</taxon>
        <taxon>Actinomycetota</taxon>
        <taxon>Actinomycetes</taxon>
        <taxon>Micromonosporales</taxon>
        <taxon>Micromonosporaceae</taxon>
        <taxon>Paractinoplanes</taxon>
    </lineage>
</organism>
<feature type="domain" description="VOC" evidence="1">
    <location>
        <begin position="1"/>
        <end position="114"/>
    </location>
</feature>
<name>A0A919K5X1_9ACTN</name>
<dbReference type="InterPro" id="IPR029068">
    <property type="entry name" value="Glyas_Bleomycin-R_OHBP_Dase"/>
</dbReference>